<dbReference type="Proteomes" id="UP001176021">
    <property type="component" value="Unassembled WGS sequence"/>
</dbReference>
<dbReference type="Gene3D" id="3.30.160.170">
    <property type="entry name" value="FlaG-like"/>
    <property type="match status" value="1"/>
</dbReference>
<feature type="region of interest" description="Disordered" evidence="1">
    <location>
        <begin position="25"/>
        <end position="52"/>
    </location>
</feature>
<dbReference type="Pfam" id="PF03646">
    <property type="entry name" value="FlaG"/>
    <property type="match status" value="1"/>
</dbReference>
<dbReference type="RefSeq" id="WP_301997986.1">
    <property type="nucleotide sequence ID" value="NZ_JAMJEV010000002.1"/>
</dbReference>
<gene>
    <name evidence="2" type="ORF">M8H41_02955</name>
</gene>
<feature type="compositionally biased region" description="Basic and acidic residues" evidence="1">
    <location>
        <begin position="35"/>
        <end position="52"/>
    </location>
</feature>
<organism evidence="2 3">
    <name type="scientific">Desulfosporosinus nitroreducens</name>
    <dbReference type="NCBI Taxonomy" id="2018668"/>
    <lineage>
        <taxon>Bacteria</taxon>
        <taxon>Bacillati</taxon>
        <taxon>Bacillota</taxon>
        <taxon>Clostridia</taxon>
        <taxon>Eubacteriales</taxon>
        <taxon>Desulfitobacteriaceae</taxon>
        <taxon>Desulfosporosinus</taxon>
    </lineage>
</organism>
<evidence type="ECO:0000313" key="3">
    <source>
        <dbReference type="Proteomes" id="UP001176021"/>
    </source>
</evidence>
<dbReference type="EMBL" id="JAMJEV010000002">
    <property type="protein sequence ID" value="MDO0821822.1"/>
    <property type="molecule type" value="Genomic_DNA"/>
</dbReference>
<evidence type="ECO:0000256" key="1">
    <source>
        <dbReference type="SAM" id="MobiDB-lite"/>
    </source>
</evidence>
<dbReference type="InterPro" id="IPR005186">
    <property type="entry name" value="FlaG"/>
</dbReference>
<comment type="caution">
    <text evidence="2">The sequence shown here is derived from an EMBL/GenBank/DDBJ whole genome shotgun (WGS) entry which is preliminary data.</text>
</comment>
<protein>
    <submittedName>
        <fullName evidence="2">Flagellar protein FlaG</fullName>
    </submittedName>
</protein>
<keyword evidence="2" id="KW-0966">Cell projection</keyword>
<reference evidence="2" key="1">
    <citation type="submission" date="2022-05" db="EMBL/GenBank/DDBJ databases">
        <title>Expanded diversity of anoxic marine methylotrophy in a Black Sea sulfate reducing microorganism.</title>
        <authorList>
            <person name="Fischer P.Q."/>
            <person name="Stams A.J.M."/>
            <person name="Villanueva L."/>
            <person name="Sousa D.Z."/>
        </authorList>
    </citation>
    <scope>NUCLEOTIDE SEQUENCE</scope>
    <source>
        <strain evidence="2">P130</strain>
    </source>
</reference>
<dbReference type="InterPro" id="IPR035924">
    <property type="entry name" value="FlaG-like_sf"/>
</dbReference>
<evidence type="ECO:0000313" key="2">
    <source>
        <dbReference type="EMBL" id="MDO0821822.1"/>
    </source>
</evidence>
<name>A0ABT8QLS2_9FIRM</name>
<sequence>MDISAVKNPVGMGASVNLVQTNTTTQTVGSVPTEKSGDVTDKMLTDPTDDKVKNKPVDLKDLAQMTEAMNKFVQAMEANIRFVVHEKSNQLMVQVVDQANNKVLKEFPSAEFLDTIAAIRDYVGILLDKKI</sequence>
<accession>A0ABT8QLS2</accession>
<dbReference type="PANTHER" id="PTHR37166">
    <property type="entry name" value="PROTEIN FLAG"/>
    <property type="match status" value="1"/>
</dbReference>
<proteinExistence type="predicted"/>
<keyword evidence="2" id="KW-0969">Cilium</keyword>
<dbReference type="PANTHER" id="PTHR37166:SF1">
    <property type="entry name" value="PROTEIN FLAG"/>
    <property type="match status" value="1"/>
</dbReference>
<keyword evidence="3" id="KW-1185">Reference proteome</keyword>
<keyword evidence="2" id="KW-0282">Flagellum</keyword>
<dbReference type="SUPFAM" id="SSF160214">
    <property type="entry name" value="FlaG-like"/>
    <property type="match status" value="1"/>
</dbReference>